<evidence type="ECO:0000256" key="2">
    <source>
        <dbReference type="ARBA" id="ARBA00022598"/>
    </source>
</evidence>
<dbReference type="SUPFAM" id="SSF55681">
    <property type="entry name" value="Class II aaRS and biotin synthetases"/>
    <property type="match status" value="1"/>
</dbReference>
<evidence type="ECO:0000259" key="7">
    <source>
        <dbReference type="Pfam" id="PF00152"/>
    </source>
</evidence>
<dbReference type="InterPro" id="IPR012340">
    <property type="entry name" value="NA-bd_OB-fold"/>
</dbReference>
<dbReference type="PANTHER" id="PTHR43450">
    <property type="entry name" value="ASPARTYL-TRNA SYNTHETASE"/>
    <property type="match status" value="1"/>
</dbReference>
<dbReference type="InterPro" id="IPR045864">
    <property type="entry name" value="aa-tRNA-synth_II/BPL/LPL"/>
</dbReference>
<dbReference type="GO" id="GO:0017101">
    <property type="term" value="C:aminoacyl-tRNA synthetase multienzyme complex"/>
    <property type="evidence" value="ECO:0007669"/>
    <property type="project" value="TreeGrafter"/>
</dbReference>
<keyword evidence="5" id="KW-0030">Aminoacyl-tRNA synthetase</keyword>
<dbReference type="GO" id="GO:0003723">
    <property type="term" value="F:RNA binding"/>
    <property type="evidence" value="ECO:0007669"/>
    <property type="project" value="TreeGrafter"/>
</dbReference>
<reference evidence="8" key="1">
    <citation type="submission" date="2013-07" db="EMBL/GenBank/DDBJ databases">
        <authorList>
            <consortium name="The Broad Institute Genome Sequencing Platform"/>
            <person name="Cuomo C."/>
            <person name="Litvintseva A."/>
            <person name="Chen Y."/>
            <person name="Heitman J."/>
            <person name="Sun S."/>
            <person name="Springer D."/>
            <person name="Dromer F."/>
            <person name="Young S.K."/>
            <person name="Zeng Q."/>
            <person name="Gargeya S."/>
            <person name="Fitzgerald M."/>
            <person name="Abouelleil A."/>
            <person name="Alvarado L."/>
            <person name="Berlin A.M."/>
            <person name="Chapman S.B."/>
            <person name="Dewar J."/>
            <person name="Goldberg J."/>
            <person name="Griggs A."/>
            <person name="Gujja S."/>
            <person name="Hansen M."/>
            <person name="Howarth C."/>
            <person name="Imamovic A."/>
            <person name="Larimer J."/>
            <person name="McCowan C."/>
            <person name="Murphy C."/>
            <person name="Pearson M."/>
            <person name="Priest M."/>
            <person name="Roberts A."/>
            <person name="Saif S."/>
            <person name="Shea T."/>
            <person name="Sykes S."/>
            <person name="Wortman J."/>
            <person name="Nusbaum C."/>
            <person name="Birren B."/>
        </authorList>
    </citation>
    <scope>NUCLEOTIDE SEQUENCE</scope>
    <source>
        <strain evidence="8">CBS 10737</strain>
    </source>
</reference>
<feature type="region of interest" description="Disordered" evidence="6">
    <location>
        <begin position="29"/>
        <end position="70"/>
    </location>
</feature>
<feature type="domain" description="Aminoacyl-tRNA synthetase class II (D/K/N)" evidence="7">
    <location>
        <begin position="193"/>
        <end position="281"/>
    </location>
</feature>
<evidence type="ECO:0000256" key="5">
    <source>
        <dbReference type="ARBA" id="ARBA00023146"/>
    </source>
</evidence>
<keyword evidence="3" id="KW-0547">Nucleotide-binding</keyword>
<feature type="compositionally biased region" description="Basic and acidic residues" evidence="6">
    <location>
        <begin position="53"/>
        <end position="70"/>
    </location>
</feature>
<dbReference type="AlphaFoldDB" id="A0AAJ8MQZ8"/>
<dbReference type="GO" id="GO:0006422">
    <property type="term" value="P:aspartyl-tRNA aminoacylation"/>
    <property type="evidence" value="ECO:0007669"/>
    <property type="project" value="InterPro"/>
</dbReference>
<evidence type="ECO:0000256" key="4">
    <source>
        <dbReference type="ARBA" id="ARBA00022840"/>
    </source>
</evidence>
<dbReference type="GO" id="GO:0005524">
    <property type="term" value="F:ATP binding"/>
    <property type="evidence" value="ECO:0007669"/>
    <property type="project" value="InterPro"/>
</dbReference>
<evidence type="ECO:0000313" key="9">
    <source>
        <dbReference type="Proteomes" id="UP000094020"/>
    </source>
</evidence>
<keyword evidence="1" id="KW-0963">Cytoplasm</keyword>
<dbReference type="GO" id="GO:0005829">
    <property type="term" value="C:cytosol"/>
    <property type="evidence" value="ECO:0007669"/>
    <property type="project" value="TreeGrafter"/>
</dbReference>
<dbReference type="Gene3D" id="2.40.50.140">
    <property type="entry name" value="Nucleic acid-binding proteins"/>
    <property type="match status" value="1"/>
</dbReference>
<dbReference type="InterPro" id="IPR004364">
    <property type="entry name" value="Aa-tRNA-synt_II"/>
</dbReference>
<proteinExistence type="predicted"/>
<gene>
    <name evidence="8" type="ORF">I206_105194</name>
</gene>
<dbReference type="SUPFAM" id="SSF50249">
    <property type="entry name" value="Nucleic acid-binding proteins"/>
    <property type="match status" value="1"/>
</dbReference>
<dbReference type="InterPro" id="IPR004523">
    <property type="entry name" value="Asp-tRNA_synthase_2"/>
</dbReference>
<dbReference type="Pfam" id="PF00152">
    <property type="entry name" value="tRNA-synt_2"/>
    <property type="match status" value="1"/>
</dbReference>
<keyword evidence="4" id="KW-0067">ATP-binding</keyword>
<evidence type="ECO:0000256" key="3">
    <source>
        <dbReference type="ARBA" id="ARBA00022741"/>
    </source>
</evidence>
<protein>
    <recommendedName>
        <fullName evidence="7">Aminoacyl-tRNA synthetase class II (D/K/N) domain-containing protein</fullName>
    </recommendedName>
</protein>
<reference evidence="8" key="2">
    <citation type="submission" date="2024-02" db="EMBL/GenBank/DDBJ databases">
        <title>Comparative genomics of Cryptococcus and Kwoniella reveals pathogenesis evolution and contrasting modes of karyotype evolution via chromosome fusion or intercentromeric recombination.</title>
        <authorList>
            <person name="Coelho M.A."/>
            <person name="David-Palma M."/>
            <person name="Shea T."/>
            <person name="Bowers K."/>
            <person name="McGinley-Smith S."/>
            <person name="Mohammad A.W."/>
            <person name="Gnirke A."/>
            <person name="Yurkov A.M."/>
            <person name="Nowrousian M."/>
            <person name="Sun S."/>
            <person name="Cuomo C.A."/>
            <person name="Heitman J."/>
        </authorList>
    </citation>
    <scope>NUCLEOTIDE SEQUENCE</scope>
    <source>
        <strain evidence="8">CBS 10737</strain>
    </source>
</reference>
<evidence type="ECO:0000256" key="1">
    <source>
        <dbReference type="ARBA" id="ARBA00022490"/>
    </source>
</evidence>
<dbReference type="GO" id="GO:0004815">
    <property type="term" value="F:aspartate-tRNA ligase activity"/>
    <property type="evidence" value="ECO:0007669"/>
    <property type="project" value="InterPro"/>
</dbReference>
<name>A0AAJ8MQZ8_9TREE</name>
<evidence type="ECO:0000313" key="8">
    <source>
        <dbReference type="EMBL" id="WWC71241.1"/>
    </source>
</evidence>
<dbReference type="RefSeq" id="XP_070059177.1">
    <property type="nucleotide sequence ID" value="XM_070203076.1"/>
</dbReference>
<evidence type="ECO:0000256" key="6">
    <source>
        <dbReference type="SAM" id="MobiDB-lite"/>
    </source>
</evidence>
<keyword evidence="2" id="KW-0436">Ligase</keyword>
<organism evidence="8 9">
    <name type="scientific">Kwoniella pini CBS 10737</name>
    <dbReference type="NCBI Taxonomy" id="1296096"/>
    <lineage>
        <taxon>Eukaryota</taxon>
        <taxon>Fungi</taxon>
        <taxon>Dikarya</taxon>
        <taxon>Basidiomycota</taxon>
        <taxon>Agaricomycotina</taxon>
        <taxon>Tremellomycetes</taxon>
        <taxon>Tremellales</taxon>
        <taxon>Cryptococcaceae</taxon>
        <taxon>Kwoniella</taxon>
    </lineage>
</organism>
<dbReference type="EMBL" id="CP144525">
    <property type="protein sequence ID" value="WWC71241.1"/>
    <property type="molecule type" value="Genomic_DNA"/>
</dbReference>
<dbReference type="GeneID" id="30172266"/>
<keyword evidence="9" id="KW-1185">Reference proteome</keyword>
<dbReference type="PANTHER" id="PTHR43450:SF2">
    <property type="entry name" value="ASPARTATE--TRNA LIGASE"/>
    <property type="match status" value="1"/>
</dbReference>
<dbReference type="Proteomes" id="UP000094020">
    <property type="component" value="Chromosome 7"/>
</dbReference>
<accession>A0AAJ8MQZ8</accession>
<feature type="compositionally biased region" description="Basic and acidic residues" evidence="6">
    <location>
        <begin position="30"/>
        <end position="39"/>
    </location>
</feature>
<dbReference type="KEGG" id="kpin:30172266"/>
<dbReference type="Gene3D" id="3.30.930.10">
    <property type="entry name" value="Bira Bifunctional Protein, Domain 2"/>
    <property type="match status" value="1"/>
</dbReference>
<sequence>MTVSAVQHISHAEDTSNPLKKLGHVIKSKLHPDKDKESAYKVFNTTEQGKASKRTEEKRQEKGMKEQRANEEIQGVIRRRNESDELAMKTESRSKQERYVGLPEGRQVTFRARIHIQREISLNLDFPILRHRGFTIQALLGKSSSQHMINGTQRLPDESIVQVSNILTKPPIPITLSVDTPLELSIEIIHVVEHSRLHNRTLDFRHPTNQDILKIRSNLLKIFREKLNDLDFIEINTPKLQPAATESGSEVFRVNYLGRKAFLAQSPQLMKQMAISADFRRCMRALAKMKETKLAPKYGYQLKWTLDFPSSLEGAIEATVIAALSAVTGEPVTFGAAVAEQFLVTNGIGNLRSKMMDRTYRGILKSLSLDKKVGFRGFFKVVGEKTYIRYPKVILE</sequence>